<accession>C1MIU1</accession>
<dbReference type="GeneID" id="9680903"/>
<feature type="compositionally biased region" description="Basic and acidic residues" evidence="3">
    <location>
        <begin position="558"/>
        <end position="573"/>
    </location>
</feature>
<gene>
    <name evidence="6" type="ORF">MICPUCDRAFT_50694</name>
</gene>
<dbReference type="Pfam" id="PF00734">
    <property type="entry name" value="CBM_1"/>
    <property type="match status" value="4"/>
</dbReference>
<dbReference type="EMBL" id="GG663735">
    <property type="protein sequence ID" value="EEH60974.1"/>
    <property type="molecule type" value="Genomic_DNA"/>
</dbReference>
<dbReference type="SMART" id="SM00236">
    <property type="entry name" value="fCBD"/>
    <property type="match status" value="5"/>
</dbReference>
<evidence type="ECO:0000313" key="6">
    <source>
        <dbReference type="EMBL" id="EEH60974.1"/>
    </source>
</evidence>
<feature type="signal peptide" evidence="4">
    <location>
        <begin position="1"/>
        <end position="33"/>
    </location>
</feature>
<proteinExistence type="predicted"/>
<feature type="chain" id="PRO_5002910484" evidence="4">
    <location>
        <begin position="34"/>
        <end position="845"/>
    </location>
</feature>
<reference evidence="6 7" key="1">
    <citation type="journal article" date="2009" name="Science">
        <title>Green evolution and dynamic adaptations revealed by genomes of the marine picoeukaryotes Micromonas.</title>
        <authorList>
            <person name="Worden A.Z."/>
            <person name="Lee J.H."/>
            <person name="Mock T."/>
            <person name="Rouze P."/>
            <person name="Simmons M.P."/>
            <person name="Aerts A.L."/>
            <person name="Allen A.E."/>
            <person name="Cuvelier M.L."/>
            <person name="Derelle E."/>
            <person name="Everett M.V."/>
            <person name="Foulon E."/>
            <person name="Grimwood J."/>
            <person name="Gundlach H."/>
            <person name="Henrissat B."/>
            <person name="Napoli C."/>
            <person name="McDonald S.M."/>
            <person name="Parker M.S."/>
            <person name="Rombauts S."/>
            <person name="Salamov A."/>
            <person name="Von Dassow P."/>
            <person name="Badger J.H."/>
            <person name="Coutinho P.M."/>
            <person name="Demir E."/>
            <person name="Dubchak I."/>
            <person name="Gentemann C."/>
            <person name="Eikrem W."/>
            <person name="Gready J.E."/>
            <person name="John U."/>
            <person name="Lanier W."/>
            <person name="Lindquist E.A."/>
            <person name="Lucas S."/>
            <person name="Mayer K.F."/>
            <person name="Moreau H."/>
            <person name="Not F."/>
            <person name="Otillar R."/>
            <person name="Panaud O."/>
            <person name="Pangilinan J."/>
            <person name="Paulsen I."/>
            <person name="Piegu B."/>
            <person name="Poliakov A."/>
            <person name="Robbens S."/>
            <person name="Schmutz J."/>
            <person name="Toulza E."/>
            <person name="Wyss T."/>
            <person name="Zelensky A."/>
            <person name="Zhou K."/>
            <person name="Armbrust E.V."/>
            <person name="Bhattacharya D."/>
            <person name="Goodenough U.W."/>
            <person name="Van de Peer Y."/>
            <person name="Grigoriev I.V."/>
        </authorList>
    </citation>
    <scope>NUCLEOTIDE SEQUENCE [LARGE SCALE GENOMIC DNA]</scope>
    <source>
        <strain evidence="6 7">CCMP1545</strain>
    </source>
</reference>
<sequence length="845" mass="88935">MTRRRAPPSLALRELLALFLAPLLLAPTRPALAKTFPSEVTKLLALRTELERRGLGYLLETWRCPPASSGAPCDPCGASSGASDSWGDWHYVACRAVPLRERVAAASLPENGGVVDAYANDVGAWGLVTNVHLSDLAVEGTLAAFEETLCPFEHLRELDMDGGRLRGEVPAFIGRCFPRLTELDLSHNELRRVPCHTGPRTTASACGAVPAGIWKGTPALEQAKLEDNRLVGTIPAELASLPRLKVLWLEKNDLRGSIPTAFGAPDAFGGSLVSFNVEDNPKLCGPAPPGLEVDWSSQLTRDAIEGASRDWFAFCEKDPCGVFATGGTKVGTPCGDDDDGGGGAAAFEGCGKKWDQCGGTVEVFTYADGAFGDDMGDDVIAREVPFEGETCCRRGLKCAEIEPDADDPPRRPGAALFFQCVPDPDAEVPEPKTVVPATAREAFRAANGADTSKCAPAWAQCGGPASYLGSTCCQGAAKCVRVSPFYSRCDPTSCLPAFEPGDRCGGRGWDGPTCCYEGLECVARNASAHVCVKNTTTNAETYARDVKTWKLVAEKKTTAKVLKDRRSPRERGRMGTSVQNAPDAPRTVADEPETPADWAEAPDARDRDRGGRGGGIVGLDDVVFDLPSMDPAPAPFRPAPTTDPPPPPPPPSTPRVGSPPPPSPPAAAATLASPPPPPPPPPRPAPTRGDCGVTIPTWGQCGGVLFDDFFPGLRDACCERGSACVTQDRWYSQCLPTDDDARVARANGGGSGGVTPPCAETYGQCGGREHAGATCCANDGDDCVEQDEWYSQCLPEGAGAGAGACASTYGQCGGAEFDGATCCANDGDDCVELDEWYSQCQPRGR</sequence>
<dbReference type="Gene3D" id="3.80.10.10">
    <property type="entry name" value="Ribonuclease Inhibitor"/>
    <property type="match status" value="1"/>
</dbReference>
<dbReference type="KEGG" id="mpp:MICPUCDRAFT_50694"/>
<keyword evidence="7" id="KW-1185">Reference proteome</keyword>
<dbReference type="InterPro" id="IPR032675">
    <property type="entry name" value="LRR_dom_sf"/>
</dbReference>
<feature type="compositionally biased region" description="Pro residues" evidence="3">
    <location>
        <begin position="630"/>
        <end position="665"/>
    </location>
</feature>
<feature type="compositionally biased region" description="Basic and acidic residues" evidence="3">
    <location>
        <begin position="602"/>
        <end position="611"/>
    </location>
</feature>
<dbReference type="InterPro" id="IPR000254">
    <property type="entry name" value="CBD"/>
</dbReference>
<dbReference type="Proteomes" id="UP000001876">
    <property type="component" value="Unassembled WGS sequence"/>
</dbReference>
<feature type="domain" description="CBM1" evidence="5">
    <location>
        <begin position="453"/>
        <end position="490"/>
    </location>
</feature>
<feature type="region of interest" description="Disordered" evidence="3">
    <location>
        <begin position="558"/>
        <end position="691"/>
    </location>
</feature>
<evidence type="ECO:0000259" key="5">
    <source>
        <dbReference type="PROSITE" id="PS51164"/>
    </source>
</evidence>
<dbReference type="SUPFAM" id="SSF57180">
    <property type="entry name" value="Cellulose-binding domain"/>
    <property type="match status" value="5"/>
</dbReference>
<dbReference type="PROSITE" id="PS51164">
    <property type="entry name" value="CBM1_2"/>
    <property type="match status" value="4"/>
</dbReference>
<dbReference type="GO" id="GO:0030248">
    <property type="term" value="F:cellulose binding"/>
    <property type="evidence" value="ECO:0007669"/>
    <property type="project" value="InterPro"/>
</dbReference>
<comment type="subcellular location">
    <subcellularLocation>
        <location evidence="1">Cytoplasm</location>
        <location evidence="1">Cytoskeleton</location>
        <location evidence="1">Cilium axoneme</location>
    </subcellularLocation>
</comment>
<dbReference type="eggNOG" id="ENOG502RZ05">
    <property type="taxonomic scope" value="Eukaryota"/>
</dbReference>
<dbReference type="GO" id="GO:0005975">
    <property type="term" value="P:carbohydrate metabolic process"/>
    <property type="evidence" value="ECO:0007669"/>
    <property type="project" value="InterPro"/>
</dbReference>
<keyword evidence="2 4" id="KW-0732">Signal</keyword>
<dbReference type="PANTHER" id="PTHR48010">
    <property type="entry name" value="OS05G0588300 PROTEIN"/>
    <property type="match status" value="1"/>
</dbReference>
<feature type="domain" description="CBM1" evidence="5">
    <location>
        <begin position="804"/>
        <end position="841"/>
    </location>
</feature>
<name>C1MIU1_MICPC</name>
<dbReference type="GO" id="GO:0005930">
    <property type="term" value="C:axoneme"/>
    <property type="evidence" value="ECO:0007669"/>
    <property type="project" value="UniProtKB-SubCell"/>
</dbReference>
<evidence type="ECO:0000256" key="1">
    <source>
        <dbReference type="ARBA" id="ARBA00004430"/>
    </source>
</evidence>
<dbReference type="RefSeq" id="XP_003055722.1">
    <property type="nucleotide sequence ID" value="XM_003055676.1"/>
</dbReference>
<organism evidence="7">
    <name type="scientific">Micromonas pusilla (strain CCMP1545)</name>
    <name type="common">Picoplanktonic green alga</name>
    <dbReference type="NCBI Taxonomy" id="564608"/>
    <lineage>
        <taxon>Eukaryota</taxon>
        <taxon>Viridiplantae</taxon>
        <taxon>Chlorophyta</taxon>
        <taxon>Mamiellophyceae</taxon>
        <taxon>Mamiellales</taxon>
        <taxon>Mamiellaceae</taxon>
        <taxon>Micromonas</taxon>
    </lineage>
</organism>
<dbReference type="SUPFAM" id="SSF52058">
    <property type="entry name" value="L domain-like"/>
    <property type="match status" value="1"/>
</dbReference>
<dbReference type="AlphaFoldDB" id="C1MIU1"/>
<dbReference type="OMA" id="GATCCAN"/>
<evidence type="ECO:0000313" key="7">
    <source>
        <dbReference type="Proteomes" id="UP000001876"/>
    </source>
</evidence>
<dbReference type="STRING" id="564608.C1MIU1"/>
<evidence type="ECO:0000256" key="3">
    <source>
        <dbReference type="SAM" id="MobiDB-lite"/>
    </source>
</evidence>
<dbReference type="PANTHER" id="PTHR48010:SF58">
    <property type="entry name" value="RECEPTOR PROTEIN KINASE-LIKE PROTEIN ZAR1"/>
    <property type="match status" value="1"/>
</dbReference>
<dbReference type="GO" id="GO:0005576">
    <property type="term" value="C:extracellular region"/>
    <property type="evidence" value="ECO:0007669"/>
    <property type="project" value="InterPro"/>
</dbReference>
<evidence type="ECO:0000256" key="2">
    <source>
        <dbReference type="ARBA" id="ARBA00022729"/>
    </source>
</evidence>
<dbReference type="OrthoDB" id="564617at2759"/>
<dbReference type="InterPro" id="IPR035971">
    <property type="entry name" value="CBD_sf"/>
</dbReference>
<feature type="domain" description="CBM1" evidence="5">
    <location>
        <begin position="693"/>
        <end position="735"/>
    </location>
</feature>
<feature type="compositionally biased region" description="Pro residues" evidence="3">
    <location>
        <begin position="673"/>
        <end position="685"/>
    </location>
</feature>
<protein>
    <submittedName>
        <fullName evidence="6">Carbohydrate-binding module family 1 protein</fullName>
    </submittedName>
</protein>
<dbReference type="InterPro" id="IPR050994">
    <property type="entry name" value="At_inactive_RLKs"/>
</dbReference>
<feature type="domain" description="CBM1" evidence="5">
    <location>
        <begin position="757"/>
        <end position="794"/>
    </location>
</feature>
<evidence type="ECO:0000256" key="4">
    <source>
        <dbReference type="SAM" id="SignalP"/>
    </source>
</evidence>